<comment type="caution">
    <text evidence="1">The sequence shown here is derived from an EMBL/GenBank/DDBJ whole genome shotgun (WGS) entry which is preliminary data.</text>
</comment>
<evidence type="ECO:0000313" key="2">
    <source>
        <dbReference type="Proteomes" id="UP000604161"/>
    </source>
</evidence>
<organism evidence="1 2">
    <name type="scientific">Marinomonas colpomeniae</name>
    <dbReference type="NCBI Taxonomy" id="2774408"/>
    <lineage>
        <taxon>Bacteria</taxon>
        <taxon>Pseudomonadati</taxon>
        <taxon>Pseudomonadota</taxon>
        <taxon>Gammaproteobacteria</taxon>
        <taxon>Oceanospirillales</taxon>
        <taxon>Oceanospirillaceae</taxon>
        <taxon>Marinomonas</taxon>
    </lineage>
</organism>
<sequence length="62" mass="7028">MIPSSDEIIKSPCTRHCTLNEADVCVGCFRTLNDILNWQASSNEEKIDILSSAQQRKQDFKV</sequence>
<dbReference type="RefSeq" id="WP_191594809.1">
    <property type="nucleotide sequence ID" value="NZ_JACYFC010000003.1"/>
</dbReference>
<keyword evidence="2" id="KW-1185">Reference proteome</keyword>
<proteinExistence type="predicted"/>
<gene>
    <name evidence="1" type="ORF">IF202_10245</name>
</gene>
<dbReference type="PANTHER" id="PTHR35175:SF2">
    <property type="entry name" value="DUF1289 DOMAIN-CONTAINING PROTEIN"/>
    <property type="match status" value="1"/>
</dbReference>
<dbReference type="InterPro" id="IPR010710">
    <property type="entry name" value="DUF1289"/>
</dbReference>
<dbReference type="Proteomes" id="UP000604161">
    <property type="component" value="Unassembled WGS sequence"/>
</dbReference>
<name>A0ABR8P0Y9_9GAMM</name>
<evidence type="ECO:0000313" key="1">
    <source>
        <dbReference type="EMBL" id="MBD5771429.1"/>
    </source>
</evidence>
<dbReference type="Pfam" id="PF06945">
    <property type="entry name" value="DUF1289"/>
    <property type="match status" value="1"/>
</dbReference>
<dbReference type="EMBL" id="JACYFC010000003">
    <property type="protein sequence ID" value="MBD5771429.1"/>
    <property type="molecule type" value="Genomic_DNA"/>
</dbReference>
<protein>
    <submittedName>
        <fullName evidence="1">DUF1289 domain-containing protein</fullName>
    </submittedName>
</protein>
<accession>A0ABR8P0Y9</accession>
<reference evidence="1 2" key="1">
    <citation type="submission" date="2020-09" db="EMBL/GenBank/DDBJ databases">
        <title>Marinomonas sp. nov., isolated from the cysticercosis algae of Qingdao, China.</title>
        <authorList>
            <person name="Sun X."/>
        </authorList>
    </citation>
    <scope>NUCLEOTIDE SEQUENCE [LARGE SCALE GENOMIC DNA]</scope>
    <source>
        <strain evidence="1 2">SM2066</strain>
    </source>
</reference>
<dbReference type="PANTHER" id="PTHR35175">
    <property type="entry name" value="DUF1289 DOMAIN-CONTAINING PROTEIN"/>
    <property type="match status" value="1"/>
</dbReference>